<name>A0A9N9NYA4_9GLOM</name>
<accession>A0A9N9NYA4</accession>
<gene>
    <name evidence="1" type="ORF">DERYTH_LOCUS18739</name>
</gene>
<evidence type="ECO:0000313" key="1">
    <source>
        <dbReference type="EMBL" id="CAG8771503.1"/>
    </source>
</evidence>
<dbReference type="EMBL" id="CAJVPY010019426">
    <property type="protein sequence ID" value="CAG8771503.1"/>
    <property type="molecule type" value="Genomic_DNA"/>
</dbReference>
<reference evidence="1" key="1">
    <citation type="submission" date="2021-06" db="EMBL/GenBank/DDBJ databases">
        <authorList>
            <person name="Kallberg Y."/>
            <person name="Tangrot J."/>
            <person name="Rosling A."/>
        </authorList>
    </citation>
    <scope>NUCLEOTIDE SEQUENCE</scope>
    <source>
        <strain evidence="1">MA453B</strain>
    </source>
</reference>
<protein>
    <submittedName>
        <fullName evidence="1">23008_t:CDS:1</fullName>
    </submittedName>
</protein>
<evidence type="ECO:0000313" key="2">
    <source>
        <dbReference type="Proteomes" id="UP000789405"/>
    </source>
</evidence>
<proteinExistence type="predicted"/>
<comment type="caution">
    <text evidence="1">The sequence shown here is derived from an EMBL/GenBank/DDBJ whole genome shotgun (WGS) entry which is preliminary data.</text>
</comment>
<keyword evidence="2" id="KW-1185">Reference proteome</keyword>
<dbReference type="AlphaFoldDB" id="A0A9N9NYA4"/>
<organism evidence="1 2">
    <name type="scientific">Dentiscutata erythropus</name>
    <dbReference type="NCBI Taxonomy" id="1348616"/>
    <lineage>
        <taxon>Eukaryota</taxon>
        <taxon>Fungi</taxon>
        <taxon>Fungi incertae sedis</taxon>
        <taxon>Mucoromycota</taxon>
        <taxon>Glomeromycotina</taxon>
        <taxon>Glomeromycetes</taxon>
        <taxon>Diversisporales</taxon>
        <taxon>Gigasporaceae</taxon>
        <taxon>Dentiscutata</taxon>
    </lineage>
</organism>
<sequence>MGDVGKLFEEFHERTSDKILESNMIEEEGVPMDLESNDEDHVSK</sequence>
<dbReference type="Proteomes" id="UP000789405">
    <property type="component" value="Unassembled WGS sequence"/>
</dbReference>
<feature type="non-terminal residue" evidence="1">
    <location>
        <position position="44"/>
    </location>
</feature>